<comment type="caution">
    <text evidence="2">The sequence shown here is derived from an EMBL/GenBank/DDBJ whole genome shotgun (WGS) entry which is preliminary data.</text>
</comment>
<dbReference type="Proteomes" id="UP000789595">
    <property type="component" value="Unassembled WGS sequence"/>
</dbReference>
<sequence length="583" mass="64971">MRLPSTPLPAVRHSALGDRERDISIPKDVVAIACTALLLAIVESFCECFAQTHASQATRFLRRATRTCAAAWYLTTSLPCKLLAKAACALRAASACLRITAPATHREMAGTNKIIPILASYLVKRRRCRSMTDDAARHEAWDAQHAWGAERARRMIRDLGGFYTKVGQVAAAGSQMMPPAWCAALAETMDAAPPVHPRVVRRIVERDLGVRIADAFDEWDDEPVATASVAQVHRASVDGTPVAVKVGLGRRRQFSKDVDAMYRQAVLLKALKMDAGLDLPSVVAAYRELVKDEFDFRIELSKLDRFSQLIQKDFRNFITTPAPVRHLCSERVLTCEWLAGPQLLDVFRESTAALPRPQAKRFGSWRRLYATLHKCWGAQIFRQGEFHTDPHPGNVVLLEDGRVGLLDWGQTKVLPPDKVDSCAECVVCMARGDAEGLARTIEASGIAELENPSVALWALISYTYFDTRWTPLAGVNLYDVDRSLLARDGFRRNSPEAFPLIRIAFLFRGAQARCGVFDLSLVDAWLPDALRRLGRPVRFSHLVSRCRAATRWYVHALAKKLPPRLVRVFGGRTASKLWLAQRA</sequence>
<dbReference type="SUPFAM" id="SSF56112">
    <property type="entry name" value="Protein kinase-like (PK-like)"/>
    <property type="match status" value="1"/>
</dbReference>
<gene>
    <name evidence="2" type="ORF">PECAL_1P10850</name>
</gene>
<dbReference type="InterPro" id="IPR004147">
    <property type="entry name" value="ABC1_dom"/>
</dbReference>
<protein>
    <recommendedName>
        <fullName evidence="1">ABC1 atypical kinase-like domain-containing protein</fullName>
    </recommendedName>
</protein>
<feature type="domain" description="ABC1 atypical kinase-like" evidence="1">
    <location>
        <begin position="189"/>
        <end position="439"/>
    </location>
</feature>
<evidence type="ECO:0000313" key="2">
    <source>
        <dbReference type="EMBL" id="CAH0364707.1"/>
    </source>
</evidence>
<reference evidence="2" key="1">
    <citation type="submission" date="2021-11" db="EMBL/GenBank/DDBJ databases">
        <authorList>
            <consortium name="Genoscope - CEA"/>
            <person name="William W."/>
        </authorList>
    </citation>
    <scope>NUCLEOTIDE SEQUENCE</scope>
</reference>
<dbReference type="EMBL" id="CAKKNE010000001">
    <property type="protein sequence ID" value="CAH0364707.1"/>
    <property type="molecule type" value="Genomic_DNA"/>
</dbReference>
<dbReference type="InterPro" id="IPR051130">
    <property type="entry name" value="Mito_struct-func_regulator"/>
</dbReference>
<proteinExistence type="predicted"/>
<dbReference type="PANTHER" id="PTHR43173:SF12">
    <property type="entry name" value="PROTEIN KINASE SUPERFAMILY PROTEIN"/>
    <property type="match status" value="1"/>
</dbReference>
<dbReference type="OrthoDB" id="427480at2759"/>
<dbReference type="AlphaFoldDB" id="A0A8J2S4P0"/>
<evidence type="ECO:0000313" key="3">
    <source>
        <dbReference type="Proteomes" id="UP000789595"/>
    </source>
</evidence>
<evidence type="ECO:0000259" key="1">
    <source>
        <dbReference type="Pfam" id="PF03109"/>
    </source>
</evidence>
<organism evidence="2 3">
    <name type="scientific">Pelagomonas calceolata</name>
    <dbReference type="NCBI Taxonomy" id="35677"/>
    <lineage>
        <taxon>Eukaryota</taxon>
        <taxon>Sar</taxon>
        <taxon>Stramenopiles</taxon>
        <taxon>Ochrophyta</taxon>
        <taxon>Pelagophyceae</taxon>
        <taxon>Pelagomonadales</taxon>
        <taxon>Pelagomonadaceae</taxon>
        <taxon>Pelagomonas</taxon>
    </lineage>
</organism>
<dbReference type="CDD" id="cd05121">
    <property type="entry name" value="ABC1_ADCK3-like"/>
    <property type="match status" value="1"/>
</dbReference>
<dbReference type="Pfam" id="PF03109">
    <property type="entry name" value="ABC1"/>
    <property type="match status" value="1"/>
</dbReference>
<accession>A0A8J2S4P0</accession>
<dbReference type="PANTHER" id="PTHR43173">
    <property type="entry name" value="ABC1 FAMILY PROTEIN"/>
    <property type="match status" value="1"/>
</dbReference>
<name>A0A8J2S4P0_9STRA</name>
<dbReference type="InterPro" id="IPR011009">
    <property type="entry name" value="Kinase-like_dom_sf"/>
</dbReference>
<keyword evidence="3" id="KW-1185">Reference proteome</keyword>